<evidence type="ECO:0000313" key="2">
    <source>
        <dbReference type="EMBL" id="BAH45825.1"/>
    </source>
</evidence>
<dbReference type="HOGENOM" id="CLU_3305824_0_0_9"/>
<dbReference type="Proteomes" id="UP000001877">
    <property type="component" value="Chromosome"/>
</dbReference>
<dbReference type="KEGG" id="bbe:BBR47_48480"/>
<keyword evidence="3" id="KW-1185">Reference proteome</keyword>
<gene>
    <name evidence="2" type="ordered locus">BBR47_48480</name>
</gene>
<feature type="transmembrane region" description="Helical" evidence="1">
    <location>
        <begin position="22"/>
        <end position="38"/>
    </location>
</feature>
<reference evidence="2 3" key="1">
    <citation type="submission" date="2005-03" db="EMBL/GenBank/DDBJ databases">
        <title>Brevibacillus brevis strain 47, complete genome.</title>
        <authorList>
            <person name="Hosoyama A."/>
            <person name="Yamada R."/>
            <person name="Hongo Y."/>
            <person name="Terui Y."/>
            <person name="Ankai A."/>
            <person name="Masuyama W."/>
            <person name="Sekiguchi M."/>
            <person name="Takeda T."/>
            <person name="Asano K."/>
            <person name="Ohji S."/>
            <person name="Ichikawa N."/>
            <person name="Narita S."/>
            <person name="Aoki N."/>
            <person name="Miura H."/>
            <person name="Matsushita S."/>
            <person name="Sekigawa T."/>
            <person name="Yamagata H."/>
            <person name="Yoshikawa H."/>
            <person name="Udaka S."/>
            <person name="Tanikawa S."/>
            <person name="Fujita N."/>
        </authorList>
    </citation>
    <scope>NUCLEOTIDE SEQUENCE [LARGE SCALE GENOMIC DNA]</scope>
    <source>
        <strain evidence="3">47 / JCM 6285 / NBRC 100599</strain>
    </source>
</reference>
<keyword evidence="1" id="KW-0472">Membrane</keyword>
<evidence type="ECO:0000256" key="1">
    <source>
        <dbReference type="SAM" id="Phobius"/>
    </source>
</evidence>
<organism evidence="2 3">
    <name type="scientific">Brevibacillus brevis (strain 47 / JCM 6285 / NBRC 100599)</name>
    <dbReference type="NCBI Taxonomy" id="358681"/>
    <lineage>
        <taxon>Bacteria</taxon>
        <taxon>Bacillati</taxon>
        <taxon>Bacillota</taxon>
        <taxon>Bacilli</taxon>
        <taxon>Bacillales</taxon>
        <taxon>Paenibacillaceae</taxon>
        <taxon>Brevibacillus</taxon>
    </lineage>
</organism>
<name>C0ZKZ8_BREBN</name>
<dbReference type="AlphaFoldDB" id="C0ZKZ8"/>
<keyword evidence="1" id="KW-1133">Transmembrane helix</keyword>
<sequence length="39" mass="4480">MTWYDLGNAFGGVPVFKKFQEYTYIAVMSIAFVIDWIAS</sequence>
<protein>
    <submittedName>
        <fullName evidence="2">Uncharacterized protein</fullName>
    </submittedName>
</protein>
<accession>C0ZKZ8</accession>
<evidence type="ECO:0000313" key="3">
    <source>
        <dbReference type="Proteomes" id="UP000001877"/>
    </source>
</evidence>
<dbReference type="EMBL" id="AP008955">
    <property type="protein sequence ID" value="BAH45825.1"/>
    <property type="molecule type" value="Genomic_DNA"/>
</dbReference>
<proteinExistence type="predicted"/>
<keyword evidence="1" id="KW-0812">Transmembrane</keyword>